<evidence type="ECO:0000313" key="6">
    <source>
        <dbReference type="Proteomes" id="UP000249396"/>
    </source>
</evidence>
<dbReference type="Pfam" id="PF13385">
    <property type="entry name" value="Laminin_G_3"/>
    <property type="match status" value="1"/>
</dbReference>
<comment type="caution">
    <text evidence="5">The sequence shown here is derived from an EMBL/GenBank/DDBJ whole genome shotgun (WGS) entry which is preliminary data.</text>
</comment>
<dbReference type="PANTHER" id="PTHR42535">
    <property type="entry name" value="OOKINETE PROTEIN, PUTATIVE-RELATED"/>
    <property type="match status" value="1"/>
</dbReference>
<keyword evidence="2" id="KW-1015">Disulfide bond</keyword>
<dbReference type="PANTHER" id="PTHR42535:SF2">
    <property type="entry name" value="CHROMOSOME UNDETERMINED SCAFFOLD_146, WHOLE GENOME SHOTGUN SEQUENCE"/>
    <property type="match status" value="1"/>
</dbReference>
<dbReference type="InterPro" id="IPR035986">
    <property type="entry name" value="PKD_dom_sf"/>
</dbReference>
<dbReference type="SUPFAM" id="SSF49899">
    <property type="entry name" value="Concanavalin A-like lectins/glucanases"/>
    <property type="match status" value="1"/>
</dbReference>
<gene>
    <name evidence="5" type="ORF">DM484_24175</name>
</gene>
<dbReference type="CDD" id="cd00063">
    <property type="entry name" value="FN3"/>
    <property type="match status" value="1"/>
</dbReference>
<dbReference type="Proteomes" id="UP000249396">
    <property type="component" value="Unassembled WGS sequence"/>
</dbReference>
<dbReference type="EMBL" id="QJPH01000478">
    <property type="protein sequence ID" value="PZN72662.1"/>
    <property type="molecule type" value="Genomic_DNA"/>
</dbReference>
<organism evidence="5 6">
    <name type="scientific">Candidatus Methylumidiphilus alinenensis</name>
    <dbReference type="NCBI Taxonomy" id="2202197"/>
    <lineage>
        <taxon>Bacteria</taxon>
        <taxon>Pseudomonadati</taxon>
        <taxon>Pseudomonadota</taxon>
        <taxon>Gammaproteobacteria</taxon>
        <taxon>Methylococcales</taxon>
        <taxon>Candidatus Methylumidiphilus</taxon>
    </lineage>
</organism>
<evidence type="ECO:0000259" key="3">
    <source>
        <dbReference type="PROSITE" id="PS50093"/>
    </source>
</evidence>
<dbReference type="InterPro" id="IPR006558">
    <property type="entry name" value="LamG-like"/>
</dbReference>
<evidence type="ECO:0000256" key="2">
    <source>
        <dbReference type="ARBA" id="ARBA00023157"/>
    </source>
</evidence>
<dbReference type="CDD" id="cd00146">
    <property type="entry name" value="PKD"/>
    <property type="match status" value="2"/>
</dbReference>
<dbReference type="SMART" id="SM00089">
    <property type="entry name" value="PKD"/>
    <property type="match status" value="2"/>
</dbReference>
<dbReference type="SUPFAM" id="SSF49299">
    <property type="entry name" value="PKD domain"/>
    <property type="match status" value="2"/>
</dbReference>
<feature type="domain" description="PKD" evidence="3">
    <location>
        <begin position="119"/>
        <end position="203"/>
    </location>
</feature>
<dbReference type="InterPro" id="IPR013783">
    <property type="entry name" value="Ig-like_fold"/>
</dbReference>
<dbReference type="PROSITE" id="PS50093">
    <property type="entry name" value="PKD"/>
    <property type="match status" value="2"/>
</dbReference>
<proteinExistence type="predicted"/>
<dbReference type="SMART" id="SM00560">
    <property type="entry name" value="LamGL"/>
    <property type="match status" value="1"/>
</dbReference>
<name>A0A2W4QKM3_9GAMM</name>
<evidence type="ECO:0000259" key="4">
    <source>
        <dbReference type="PROSITE" id="PS50853"/>
    </source>
</evidence>
<evidence type="ECO:0000256" key="1">
    <source>
        <dbReference type="ARBA" id="ARBA00022729"/>
    </source>
</evidence>
<dbReference type="PROSITE" id="PS50853">
    <property type="entry name" value="FN3"/>
    <property type="match status" value="1"/>
</dbReference>
<dbReference type="SUPFAM" id="SSF49265">
    <property type="entry name" value="Fibronectin type III"/>
    <property type="match status" value="1"/>
</dbReference>
<dbReference type="InterPro" id="IPR013320">
    <property type="entry name" value="ConA-like_dom_sf"/>
</dbReference>
<dbReference type="InterPro" id="IPR036116">
    <property type="entry name" value="FN3_sf"/>
</dbReference>
<sequence length="675" mass="69838">MFINFAHEIISLRWLINPRILLVHVVLLAISANVFAADVALTWATSTAANVGGYKVYYGQNSGIYTASVDVGNSTRYSVPGLQKGVTYYFAVRAYDLTRTTESRHSNEVSVNAQVSVSPSVNFTASQTSGTAPFVVTYTPTTTGIITGWRWSFGDGTTNAGTSSTVPTAIKSYANAGAYAVSLTVTGPGGTATQTLSNPITVTTPPPTVNFTASQTSGTAPLGVTFTPVTTGVITGWQWNFGDGTTQSGTTGNIPSTSKSYGNVGSYVASLTVTGPGGTATQTLSDPITVAAPQPNISTASKVSGLVAAYGFDESNGIYVEDASGSGNFGYFSSSSLTRITNGRFGNALRFNGTSNWVTVNNSPSLALPTGMTLEAWVYPTAWMSGNSTVVVKQQPNTGSYGEAYLLAANNSSNQPMSAVWAGGEVAVGGTVQIPPNQWTHLASTYDGQYQSLYVNGVLVSMMPQTGPITASTGALEIGGNSLLSKNFKGYIDEVRIYNQALTNAQIISDSTTPISLSNPLKFVAGDPNVESTVASLPAGTAQAFKITVTKAQALTNILVYVDASSTATGLQAGIYTTNTSTRHPYKAWAVGTLTALQAGAWNSVSIAPRNLSANVPCWIVILGTGGTLNLRGQAGTGTNVTETSASTTLTSLPSTWTAGVVSTGGPVSVYGAGY</sequence>
<dbReference type="AlphaFoldDB" id="A0A2W4QKM3"/>
<evidence type="ECO:0000313" key="5">
    <source>
        <dbReference type="EMBL" id="PZN72662.1"/>
    </source>
</evidence>
<dbReference type="InterPro" id="IPR000601">
    <property type="entry name" value="PKD_dom"/>
</dbReference>
<dbReference type="Pfam" id="PF00041">
    <property type="entry name" value="fn3"/>
    <property type="match status" value="1"/>
</dbReference>
<accession>A0A2W4QKM3</accession>
<keyword evidence="1" id="KW-0732">Signal</keyword>
<dbReference type="Gene3D" id="2.60.120.200">
    <property type="match status" value="1"/>
</dbReference>
<feature type="domain" description="PKD" evidence="3">
    <location>
        <begin position="207"/>
        <end position="290"/>
    </location>
</feature>
<reference evidence="5 6" key="1">
    <citation type="journal article" date="2018" name="Aquat. Microb. Ecol.">
        <title>Gammaproteobacterial methanotrophs dominate.</title>
        <authorList>
            <person name="Rissanen A.J."/>
            <person name="Saarenheimo J."/>
            <person name="Tiirola M."/>
            <person name="Peura S."/>
            <person name="Aalto S.L."/>
            <person name="Karvinen A."/>
            <person name="Nykanen H."/>
        </authorList>
    </citation>
    <scope>NUCLEOTIDE SEQUENCE [LARGE SCALE GENOMIC DNA]</scope>
    <source>
        <strain evidence="5">AMbin10</strain>
    </source>
</reference>
<dbReference type="Pfam" id="PF18911">
    <property type="entry name" value="PKD_4"/>
    <property type="match status" value="2"/>
</dbReference>
<dbReference type="Gene3D" id="2.60.40.10">
    <property type="entry name" value="Immunoglobulins"/>
    <property type="match status" value="3"/>
</dbReference>
<dbReference type="InterPro" id="IPR003961">
    <property type="entry name" value="FN3_dom"/>
</dbReference>
<feature type="domain" description="Fibronectin type-III" evidence="4">
    <location>
        <begin position="23"/>
        <end position="116"/>
    </location>
</feature>
<protein>
    <submittedName>
        <fullName evidence="5">Fibronectin type III</fullName>
    </submittedName>
</protein>
<dbReference type="InterPro" id="IPR022409">
    <property type="entry name" value="PKD/Chitinase_dom"/>
</dbReference>